<gene>
    <name evidence="2" type="ORF">OBBRIDRAFT_804576</name>
</gene>
<accession>A0A8E2B1N8</accession>
<protein>
    <submittedName>
        <fullName evidence="2">Uncharacterized protein</fullName>
    </submittedName>
</protein>
<name>A0A8E2B1N8_9APHY</name>
<feature type="region of interest" description="Disordered" evidence="1">
    <location>
        <begin position="1"/>
        <end position="30"/>
    </location>
</feature>
<dbReference type="Proteomes" id="UP000250043">
    <property type="component" value="Unassembled WGS sequence"/>
</dbReference>
<feature type="region of interest" description="Disordered" evidence="1">
    <location>
        <begin position="282"/>
        <end position="323"/>
    </location>
</feature>
<feature type="compositionally biased region" description="Basic and acidic residues" evidence="1">
    <location>
        <begin position="282"/>
        <end position="291"/>
    </location>
</feature>
<evidence type="ECO:0000313" key="3">
    <source>
        <dbReference type="Proteomes" id="UP000250043"/>
    </source>
</evidence>
<reference evidence="2 3" key="1">
    <citation type="submission" date="2016-07" db="EMBL/GenBank/DDBJ databases">
        <title>Draft genome of the white-rot fungus Obba rivulosa 3A-2.</title>
        <authorList>
            <consortium name="DOE Joint Genome Institute"/>
            <person name="Miettinen O."/>
            <person name="Riley R."/>
            <person name="Acob R."/>
            <person name="Barry K."/>
            <person name="Cullen D."/>
            <person name="De Vries R."/>
            <person name="Hainaut M."/>
            <person name="Hatakka A."/>
            <person name="Henrissat B."/>
            <person name="Hilden K."/>
            <person name="Kuo R."/>
            <person name="Labutti K."/>
            <person name="Lipzen A."/>
            <person name="Makela M.R."/>
            <person name="Sandor L."/>
            <person name="Spatafora J.W."/>
            <person name="Grigoriev I.V."/>
            <person name="Hibbett D.S."/>
        </authorList>
    </citation>
    <scope>NUCLEOTIDE SEQUENCE [LARGE SCALE GENOMIC DNA]</scope>
    <source>
        <strain evidence="2 3">3A-2</strain>
    </source>
</reference>
<dbReference type="EMBL" id="KV722423">
    <property type="protein sequence ID" value="OCH89580.1"/>
    <property type="molecule type" value="Genomic_DNA"/>
</dbReference>
<evidence type="ECO:0000313" key="2">
    <source>
        <dbReference type="EMBL" id="OCH89580.1"/>
    </source>
</evidence>
<dbReference type="AlphaFoldDB" id="A0A8E2B1N8"/>
<feature type="compositionally biased region" description="Low complexity" evidence="1">
    <location>
        <begin position="294"/>
        <end position="313"/>
    </location>
</feature>
<dbReference type="OrthoDB" id="3241493at2759"/>
<evidence type="ECO:0000256" key="1">
    <source>
        <dbReference type="SAM" id="MobiDB-lite"/>
    </source>
</evidence>
<feature type="compositionally biased region" description="Polar residues" evidence="1">
    <location>
        <begin position="168"/>
        <end position="177"/>
    </location>
</feature>
<sequence>MLTDDLPWPELGNVSRGATRGNQGQKGAIGLPDSDGRCLLQLRVQPGVLEVLLNRQASDWYRTLDSEVTRALKLTKTYWRKARRRQDYDARADQDHMELHEWLQQLKDKVMSHLELLMQKGEIQGPPYIMPDGIELTFLRKFMERHAAGIPHNPRLRRGAAPRIGSGTDPQQHPQQSIVTPPMSLPGWDAANEKEDTFCSSVSPAPRRASADKATELMRELEICRDLLKTAQGDLHLAQQDTKEAFARYTNCLETEAKARRAVSTAQERRDAVVDALLQVVHQRDSGDRTTGHSPAGGRPSSSSRPRSESGASTVQSNEEGMGSLVTFQDNSHTWKPMRDMQWPQAESMGAVDMNRDHHMNVPHDAFSVTTREHSVHMATLGGGDRKHPRAWDSMQVQRDFEHEVSLPPRKRLQMSGDFNAAPRGLPTSDDQVAMGSRTSVNMHPNVSHIPNGNGHTDMGNFSL</sequence>
<feature type="region of interest" description="Disordered" evidence="1">
    <location>
        <begin position="150"/>
        <end position="177"/>
    </location>
</feature>
<proteinExistence type="predicted"/>
<keyword evidence="3" id="KW-1185">Reference proteome</keyword>
<organism evidence="2 3">
    <name type="scientific">Obba rivulosa</name>
    <dbReference type="NCBI Taxonomy" id="1052685"/>
    <lineage>
        <taxon>Eukaryota</taxon>
        <taxon>Fungi</taxon>
        <taxon>Dikarya</taxon>
        <taxon>Basidiomycota</taxon>
        <taxon>Agaricomycotina</taxon>
        <taxon>Agaricomycetes</taxon>
        <taxon>Polyporales</taxon>
        <taxon>Gelatoporiaceae</taxon>
        <taxon>Obba</taxon>
    </lineage>
</organism>
<feature type="region of interest" description="Disordered" evidence="1">
    <location>
        <begin position="444"/>
        <end position="464"/>
    </location>
</feature>